<dbReference type="FunFam" id="1.10.287.130:FF:000001">
    <property type="entry name" value="Two-component sensor histidine kinase"/>
    <property type="match status" value="1"/>
</dbReference>
<dbReference type="Pfam" id="PF00512">
    <property type="entry name" value="HisKA"/>
    <property type="match status" value="1"/>
</dbReference>
<dbReference type="SUPFAM" id="SSF47384">
    <property type="entry name" value="Homodimeric domain of signal transducing histidine kinase"/>
    <property type="match status" value="1"/>
</dbReference>
<dbReference type="EMBL" id="VSSQ01000520">
    <property type="protein sequence ID" value="MPL96673.1"/>
    <property type="molecule type" value="Genomic_DNA"/>
</dbReference>
<comment type="catalytic activity">
    <reaction evidence="1">
        <text>ATP + protein L-histidine = ADP + protein N-phospho-L-histidine.</text>
        <dbReference type="EC" id="2.7.13.3"/>
    </reaction>
</comment>
<dbReference type="InterPro" id="IPR003661">
    <property type="entry name" value="HisK_dim/P_dom"/>
</dbReference>
<dbReference type="CDD" id="cd00075">
    <property type="entry name" value="HATPase"/>
    <property type="match status" value="1"/>
</dbReference>
<dbReference type="CDD" id="cd00082">
    <property type="entry name" value="HisKA"/>
    <property type="match status" value="1"/>
</dbReference>
<evidence type="ECO:0000256" key="6">
    <source>
        <dbReference type="ARBA" id="ARBA00023012"/>
    </source>
</evidence>
<evidence type="ECO:0000256" key="1">
    <source>
        <dbReference type="ARBA" id="ARBA00000085"/>
    </source>
</evidence>
<dbReference type="Gene3D" id="3.30.565.10">
    <property type="entry name" value="Histidine kinase-like ATPase, C-terminal domain"/>
    <property type="match status" value="1"/>
</dbReference>
<evidence type="ECO:0000256" key="7">
    <source>
        <dbReference type="SAM" id="MobiDB-lite"/>
    </source>
</evidence>
<evidence type="ECO:0000256" key="2">
    <source>
        <dbReference type="ARBA" id="ARBA00012438"/>
    </source>
</evidence>
<keyword evidence="4 10" id="KW-0808">Transferase</keyword>
<reference evidence="10" key="1">
    <citation type="submission" date="2019-08" db="EMBL/GenBank/DDBJ databases">
        <authorList>
            <person name="Kucharzyk K."/>
            <person name="Murdoch R.W."/>
            <person name="Higgins S."/>
            <person name="Loffler F."/>
        </authorList>
    </citation>
    <scope>NUCLEOTIDE SEQUENCE</scope>
</reference>
<dbReference type="InterPro" id="IPR005467">
    <property type="entry name" value="His_kinase_dom"/>
</dbReference>
<gene>
    <name evidence="10" type="primary">sasA_124</name>
    <name evidence="10" type="ORF">SDC9_42855</name>
</gene>
<feature type="transmembrane region" description="Helical" evidence="8">
    <location>
        <begin position="403"/>
        <end position="423"/>
    </location>
</feature>
<dbReference type="InterPro" id="IPR003594">
    <property type="entry name" value="HATPase_dom"/>
</dbReference>
<name>A0A644W2F3_9ZZZZ</name>
<feature type="compositionally biased region" description="Low complexity" evidence="7">
    <location>
        <begin position="204"/>
        <end position="221"/>
    </location>
</feature>
<feature type="region of interest" description="Disordered" evidence="7">
    <location>
        <begin position="204"/>
        <end position="230"/>
    </location>
</feature>
<keyword evidence="3" id="KW-0597">Phosphoprotein</keyword>
<dbReference type="GO" id="GO:0000155">
    <property type="term" value="F:phosphorelay sensor kinase activity"/>
    <property type="evidence" value="ECO:0007669"/>
    <property type="project" value="InterPro"/>
</dbReference>
<dbReference type="InterPro" id="IPR036890">
    <property type="entry name" value="HATPase_C_sf"/>
</dbReference>
<feature type="domain" description="Histidine kinase" evidence="9">
    <location>
        <begin position="443"/>
        <end position="660"/>
    </location>
</feature>
<protein>
    <recommendedName>
        <fullName evidence="2">histidine kinase</fullName>
        <ecNumber evidence="2">2.7.13.3</ecNumber>
    </recommendedName>
</protein>
<organism evidence="10">
    <name type="scientific">bioreactor metagenome</name>
    <dbReference type="NCBI Taxonomy" id="1076179"/>
    <lineage>
        <taxon>unclassified sequences</taxon>
        <taxon>metagenomes</taxon>
        <taxon>ecological metagenomes</taxon>
    </lineage>
</organism>
<dbReference type="SUPFAM" id="SSF55874">
    <property type="entry name" value="ATPase domain of HSP90 chaperone/DNA topoisomerase II/histidine kinase"/>
    <property type="match status" value="1"/>
</dbReference>
<feature type="region of interest" description="Disordered" evidence="7">
    <location>
        <begin position="259"/>
        <end position="283"/>
    </location>
</feature>
<keyword evidence="8" id="KW-1133">Transmembrane helix</keyword>
<keyword evidence="8" id="KW-0812">Transmembrane</keyword>
<dbReference type="SMART" id="SM00388">
    <property type="entry name" value="HisKA"/>
    <property type="match status" value="1"/>
</dbReference>
<evidence type="ECO:0000256" key="8">
    <source>
        <dbReference type="SAM" id="Phobius"/>
    </source>
</evidence>
<dbReference type="InterPro" id="IPR050736">
    <property type="entry name" value="Sensor_HK_Regulatory"/>
</dbReference>
<evidence type="ECO:0000256" key="4">
    <source>
        <dbReference type="ARBA" id="ARBA00022679"/>
    </source>
</evidence>
<evidence type="ECO:0000256" key="3">
    <source>
        <dbReference type="ARBA" id="ARBA00022553"/>
    </source>
</evidence>
<feature type="compositionally biased region" description="Basic and acidic residues" evidence="7">
    <location>
        <begin position="174"/>
        <end position="185"/>
    </location>
</feature>
<feature type="region of interest" description="Disordered" evidence="7">
    <location>
        <begin position="160"/>
        <end position="185"/>
    </location>
</feature>
<dbReference type="PANTHER" id="PTHR43711">
    <property type="entry name" value="TWO-COMPONENT HISTIDINE KINASE"/>
    <property type="match status" value="1"/>
</dbReference>
<evidence type="ECO:0000259" key="9">
    <source>
        <dbReference type="PROSITE" id="PS50109"/>
    </source>
</evidence>
<keyword evidence="8" id="KW-0472">Membrane</keyword>
<dbReference type="InterPro" id="IPR036097">
    <property type="entry name" value="HisK_dim/P_sf"/>
</dbReference>
<keyword evidence="5 10" id="KW-0418">Kinase</keyword>
<dbReference type="PRINTS" id="PR00344">
    <property type="entry name" value="BCTRLSENSOR"/>
</dbReference>
<sequence length="668" mass="71639">MNGKKRTRAGSGLPVPLPFVLVFVLAVLLPSIALSLLSLRAADREAVYVERSLEAALLAEVNLAAQKISALLESLAGDLKRQAERISGPEALEGWGTSPSPVAFPFFMTGGRLFVPDGYHPRLDAFLQSFGPFLEDREEMQVYDSIAGVYRKEMGEAPPALSYAPLSQPAAEEASPREDTGEGLHAELPAGTAGRVARPLKAPPVTAAAPLPAPAKKAAAPQGGIERQMAQSMAAADPAFREELFRKAEEEGFSLLQRNVAPQAGAAPSPEREERSGTVARGKSFAALRSESEGGFLPRLSERGLELIFWTDVPGGAAGFSIDMDDLRDRIAGAAPEALTDIRVLTVLDDRGNPLVSPPLPSGADWRRPFVAREISPLLPRWEAGAWLTNPGLAASRARFATIAVWLLTGILFVVILAGAGVIMRMLSAEMRLAANKTTFVANVSHELKTPLTSIRLFAEMLLSGRQQSEERRKEYLRTMVSETERLSRLVDNVLAFSRKGADIRPLPMERLDLAALAEDTLAQLEPHLAKNGFVSGFSAEGPLPVLGNSEALRQVLMNLLSNSEKYSPAVREVTVCCGREGETAAVRVADRGSGVPPGLGEKIFQEFFRGDDSLAAPRSGAGLGLAIARDIARRHGGDVKYDPREGGGSVFSLVLPLAFPEGKERRG</sequence>
<proteinExistence type="predicted"/>
<dbReference type="EC" id="2.7.13.3" evidence="2"/>
<evidence type="ECO:0000256" key="5">
    <source>
        <dbReference type="ARBA" id="ARBA00022777"/>
    </source>
</evidence>
<dbReference type="InterPro" id="IPR004358">
    <property type="entry name" value="Sig_transdc_His_kin-like_C"/>
</dbReference>
<dbReference type="SMART" id="SM00387">
    <property type="entry name" value="HATPase_c"/>
    <property type="match status" value="1"/>
</dbReference>
<keyword evidence="6" id="KW-0902">Two-component regulatory system</keyword>
<dbReference type="Gene3D" id="1.10.287.130">
    <property type="match status" value="1"/>
</dbReference>
<dbReference type="PANTHER" id="PTHR43711:SF1">
    <property type="entry name" value="HISTIDINE KINASE 1"/>
    <property type="match status" value="1"/>
</dbReference>
<comment type="caution">
    <text evidence="10">The sequence shown here is derived from an EMBL/GenBank/DDBJ whole genome shotgun (WGS) entry which is preliminary data.</text>
</comment>
<dbReference type="PROSITE" id="PS50109">
    <property type="entry name" value="HIS_KIN"/>
    <property type="match status" value="1"/>
</dbReference>
<evidence type="ECO:0000313" key="10">
    <source>
        <dbReference type="EMBL" id="MPL96673.1"/>
    </source>
</evidence>
<dbReference type="AlphaFoldDB" id="A0A644W2F3"/>
<dbReference type="Pfam" id="PF02518">
    <property type="entry name" value="HATPase_c"/>
    <property type="match status" value="1"/>
</dbReference>
<accession>A0A644W2F3</accession>